<gene>
    <name evidence="2" type="ORF">GQS65_05930</name>
</gene>
<keyword evidence="1" id="KW-0472">Membrane</keyword>
<protein>
    <recommendedName>
        <fullName evidence="4">DUF3267 domain-containing protein</fullName>
    </recommendedName>
</protein>
<evidence type="ECO:0000256" key="1">
    <source>
        <dbReference type="SAM" id="Phobius"/>
    </source>
</evidence>
<reference evidence="2 3" key="1">
    <citation type="submission" date="2019-12" db="EMBL/GenBank/DDBJ databases">
        <title>Halocatena pleomorpha gen. nov. sp. nov., an extremely halophilic archaeon of family Halobacteriaceae isolated from saltpan soil.</title>
        <authorList>
            <person name="Pal Y."/>
            <person name="Verma A."/>
            <person name="Krishnamurthi S."/>
            <person name="Kumar P."/>
        </authorList>
    </citation>
    <scope>NUCLEOTIDE SEQUENCE [LARGE SCALE GENOMIC DNA]</scope>
    <source>
        <strain evidence="2 3">JCM 16495</strain>
    </source>
</reference>
<evidence type="ECO:0008006" key="4">
    <source>
        <dbReference type="Google" id="ProtNLM"/>
    </source>
</evidence>
<comment type="caution">
    <text evidence="2">The sequence shown here is derived from an EMBL/GenBank/DDBJ whole genome shotgun (WGS) entry which is preliminary data.</text>
</comment>
<feature type="transmembrane region" description="Helical" evidence="1">
    <location>
        <begin position="109"/>
        <end position="130"/>
    </location>
</feature>
<feature type="transmembrane region" description="Helical" evidence="1">
    <location>
        <begin position="21"/>
        <end position="42"/>
    </location>
</feature>
<feature type="transmembrane region" description="Helical" evidence="1">
    <location>
        <begin position="54"/>
        <end position="73"/>
    </location>
</feature>
<dbReference type="InterPro" id="IPR021683">
    <property type="entry name" value="DUF3267"/>
</dbReference>
<keyword evidence="1" id="KW-0812">Transmembrane</keyword>
<keyword evidence="1" id="KW-1133">Transmembrane helix</keyword>
<organism evidence="2 3">
    <name type="scientific">Halomarina oriensis</name>
    <dbReference type="NCBI Taxonomy" id="671145"/>
    <lineage>
        <taxon>Archaea</taxon>
        <taxon>Methanobacteriati</taxon>
        <taxon>Methanobacteriota</taxon>
        <taxon>Stenosarchaea group</taxon>
        <taxon>Halobacteria</taxon>
        <taxon>Halobacteriales</taxon>
        <taxon>Natronomonadaceae</taxon>
        <taxon>Halomarina</taxon>
    </lineage>
</organism>
<accession>A0A6B0GGQ0</accession>
<dbReference type="Proteomes" id="UP000451471">
    <property type="component" value="Unassembled WGS sequence"/>
</dbReference>
<sequence length="187" mass="20182">MTSTPTSPSGYQRYRKYPIGPIPISLLSIGIALVPFVMLPVVSVWEAAAGASPLQTLGTLLLVVPLVIVHELVHASVERALGYEPTIRWRLWNPYVVANQQAVTRWDNIAILLAPLVVINVVMIALLGITTSPILIAAYVFVLLCNTTMAAGDVAGAVWLLIQPTGTIVYVDDTGDERLELYAHPTG</sequence>
<evidence type="ECO:0000313" key="2">
    <source>
        <dbReference type="EMBL" id="MWG34032.1"/>
    </source>
</evidence>
<name>A0A6B0GGQ0_9EURY</name>
<dbReference type="RefSeq" id="WP_158203753.1">
    <property type="nucleotide sequence ID" value="NZ_WSZK01000013.1"/>
</dbReference>
<dbReference type="Pfam" id="PF11667">
    <property type="entry name" value="DUF3267"/>
    <property type="match status" value="1"/>
</dbReference>
<feature type="transmembrane region" description="Helical" evidence="1">
    <location>
        <begin position="136"/>
        <end position="162"/>
    </location>
</feature>
<keyword evidence="3" id="KW-1185">Reference proteome</keyword>
<evidence type="ECO:0000313" key="3">
    <source>
        <dbReference type="Proteomes" id="UP000451471"/>
    </source>
</evidence>
<proteinExistence type="predicted"/>
<dbReference type="AlphaFoldDB" id="A0A6B0GGQ0"/>
<dbReference type="EMBL" id="WSZK01000013">
    <property type="protein sequence ID" value="MWG34032.1"/>
    <property type="molecule type" value="Genomic_DNA"/>
</dbReference>